<gene>
    <name evidence="2" type="ORF">RUE5091_01935</name>
</gene>
<reference evidence="3" key="1">
    <citation type="submission" date="2015-09" db="EMBL/GenBank/DDBJ databases">
        <authorList>
            <person name="Rodrigo-Torres L."/>
            <person name="Arahal D.R."/>
        </authorList>
    </citation>
    <scope>NUCLEOTIDE SEQUENCE [LARGE SCALE GENOMIC DNA]</scope>
    <source>
        <strain evidence="3">CECT 5091</strain>
    </source>
</reference>
<dbReference type="InterPro" id="IPR011010">
    <property type="entry name" value="DNA_brk_join_enz"/>
</dbReference>
<dbReference type="GO" id="GO:0015074">
    <property type="term" value="P:DNA integration"/>
    <property type="evidence" value="ECO:0007669"/>
    <property type="project" value="InterPro"/>
</dbReference>
<dbReference type="RefSeq" id="WP_243470751.1">
    <property type="nucleotide sequence ID" value="NZ_CYUD01000005.1"/>
</dbReference>
<dbReference type="Gene3D" id="1.10.443.10">
    <property type="entry name" value="Intergrase catalytic core"/>
    <property type="match status" value="1"/>
</dbReference>
<dbReference type="AlphaFoldDB" id="A0A0N7M9E7"/>
<dbReference type="STRING" id="1715692.RUE5091_01935"/>
<organism evidence="2 3">
    <name type="scientific">Ruegeria denitrificans</name>
    <dbReference type="NCBI Taxonomy" id="1715692"/>
    <lineage>
        <taxon>Bacteria</taxon>
        <taxon>Pseudomonadati</taxon>
        <taxon>Pseudomonadota</taxon>
        <taxon>Alphaproteobacteria</taxon>
        <taxon>Rhodobacterales</taxon>
        <taxon>Roseobacteraceae</taxon>
        <taxon>Ruegeria</taxon>
    </lineage>
</organism>
<name>A0A0N7M9E7_9RHOB</name>
<evidence type="ECO:0000313" key="3">
    <source>
        <dbReference type="Proteomes" id="UP000051260"/>
    </source>
</evidence>
<keyword evidence="3" id="KW-1185">Reference proteome</keyword>
<dbReference type="InterPro" id="IPR013762">
    <property type="entry name" value="Integrase-like_cat_sf"/>
</dbReference>
<sequence>MPAARPPAQKSAQPITRDFLERFLATCRGSRRDCRNRALLMLGWTSWGRRRSEITGLRREDVNLKESDEESLVGISLLETKTTQTGRRRGWC</sequence>
<protein>
    <submittedName>
        <fullName evidence="2">Site-specific recombinase XerD</fullName>
    </submittedName>
</protein>
<dbReference type="SUPFAM" id="SSF56349">
    <property type="entry name" value="DNA breaking-rejoining enzymes"/>
    <property type="match status" value="1"/>
</dbReference>
<dbReference type="GO" id="GO:0006310">
    <property type="term" value="P:DNA recombination"/>
    <property type="evidence" value="ECO:0007669"/>
    <property type="project" value="UniProtKB-KW"/>
</dbReference>
<evidence type="ECO:0000256" key="1">
    <source>
        <dbReference type="ARBA" id="ARBA00023172"/>
    </source>
</evidence>
<dbReference type="GO" id="GO:0003677">
    <property type="term" value="F:DNA binding"/>
    <property type="evidence" value="ECO:0007669"/>
    <property type="project" value="InterPro"/>
</dbReference>
<evidence type="ECO:0000313" key="2">
    <source>
        <dbReference type="EMBL" id="CUJ98542.1"/>
    </source>
</evidence>
<accession>A0A0N7M9E7</accession>
<dbReference type="EMBL" id="CYUD01000005">
    <property type="protein sequence ID" value="CUJ98542.1"/>
    <property type="molecule type" value="Genomic_DNA"/>
</dbReference>
<proteinExistence type="predicted"/>
<keyword evidence="1" id="KW-0233">DNA recombination</keyword>
<dbReference type="Proteomes" id="UP000051260">
    <property type="component" value="Unassembled WGS sequence"/>
</dbReference>